<keyword evidence="3" id="KW-1185">Reference proteome</keyword>
<comment type="caution">
    <text evidence="2">The sequence shown here is derived from an EMBL/GenBank/DDBJ whole genome shotgun (WGS) entry which is preliminary data.</text>
</comment>
<name>A0A0R3KMK1_9BRAD</name>
<accession>A0A0R3KMK1</accession>
<evidence type="ECO:0000313" key="2">
    <source>
        <dbReference type="EMBL" id="KRQ96883.1"/>
    </source>
</evidence>
<dbReference type="AlphaFoldDB" id="A0A0R3KMK1"/>
<evidence type="ECO:0000313" key="3">
    <source>
        <dbReference type="Proteomes" id="UP000051913"/>
    </source>
</evidence>
<feature type="coiled-coil region" evidence="1">
    <location>
        <begin position="8"/>
        <end position="49"/>
    </location>
</feature>
<keyword evidence="1" id="KW-0175">Coiled coil</keyword>
<dbReference type="Proteomes" id="UP000051913">
    <property type="component" value="Unassembled WGS sequence"/>
</dbReference>
<dbReference type="Gene3D" id="1.10.287.1490">
    <property type="match status" value="1"/>
</dbReference>
<gene>
    <name evidence="2" type="ORF">CP49_32930</name>
</gene>
<sequence length="181" mass="20169">MFGKDDLVDNLSRDLDRARERRDALASEVTTLTAQIAEVEARLSEEKTRRERDRVLGEIEAIKKRIKQATGAFAPVIGKLCEAIEMAATVVPEARELSSFLLSVATEVDSVVDPLLREMDQRADAVRAGHATLDLLCSANGAPIEPSKDNRDRLLRFPVWLSRNREVEKNETTEKPRSTAA</sequence>
<organism evidence="2 3">
    <name type="scientific">Bradyrhizobium valentinum</name>
    <dbReference type="NCBI Taxonomy" id="1518501"/>
    <lineage>
        <taxon>Bacteria</taxon>
        <taxon>Pseudomonadati</taxon>
        <taxon>Pseudomonadota</taxon>
        <taxon>Alphaproteobacteria</taxon>
        <taxon>Hyphomicrobiales</taxon>
        <taxon>Nitrobacteraceae</taxon>
        <taxon>Bradyrhizobium</taxon>
    </lineage>
</organism>
<dbReference type="EMBL" id="LLXX01000188">
    <property type="protein sequence ID" value="KRQ96883.1"/>
    <property type="molecule type" value="Genomic_DNA"/>
</dbReference>
<dbReference type="RefSeq" id="WP_057854494.1">
    <property type="nucleotide sequence ID" value="NZ_LLXX01000188.1"/>
</dbReference>
<evidence type="ECO:0000256" key="1">
    <source>
        <dbReference type="SAM" id="Coils"/>
    </source>
</evidence>
<reference evidence="2 3" key="1">
    <citation type="submission" date="2014-03" db="EMBL/GenBank/DDBJ databases">
        <title>Bradyrhizobium valentinum sp. nov., isolated from effective nodules of Lupinus mariae-josephae, a lupine endemic of basic-lime soils in Eastern Spain.</title>
        <authorList>
            <person name="Duran D."/>
            <person name="Rey L."/>
            <person name="Navarro A."/>
            <person name="Busquets A."/>
            <person name="Imperial J."/>
            <person name="Ruiz-Argueso T."/>
        </authorList>
    </citation>
    <scope>NUCLEOTIDE SEQUENCE [LARGE SCALE GENOMIC DNA]</scope>
    <source>
        <strain evidence="2 3">LmjM3</strain>
    </source>
</reference>
<protein>
    <submittedName>
        <fullName evidence="2">Uncharacterized protein</fullName>
    </submittedName>
</protein>
<proteinExistence type="predicted"/>